<name>A0ABW4FB66_9PSEU</name>
<dbReference type="Proteomes" id="UP001597145">
    <property type="component" value="Unassembled WGS sequence"/>
</dbReference>
<keyword evidence="3" id="KW-1185">Reference proteome</keyword>
<keyword evidence="1" id="KW-0812">Transmembrane</keyword>
<sequence length="163" mass="17366">MGTLTVWKFDSPDGAQKALDLLRSLQKEQLIRVNDAAYVTWPVGRKKPKTEQLHNMAGAGALGGSFWGLLFGILFFVPLLGMAVGAAMGALAGSMSDVGIDDDFIRGVRENVTPGTSALFVMTSDAVADKVLEQFKGSGASLLSTNLSNEQEARLREAFAEAE</sequence>
<dbReference type="Pfam" id="PF06897">
    <property type="entry name" value="DUF1269"/>
    <property type="match status" value="1"/>
</dbReference>
<protein>
    <submittedName>
        <fullName evidence="2">DUF1269 domain-containing protein</fullName>
    </submittedName>
</protein>
<accession>A0ABW4FB66</accession>
<organism evidence="2 3">
    <name type="scientific">Pseudonocardia aurantiaca</name>
    <dbReference type="NCBI Taxonomy" id="75290"/>
    <lineage>
        <taxon>Bacteria</taxon>
        <taxon>Bacillati</taxon>
        <taxon>Actinomycetota</taxon>
        <taxon>Actinomycetes</taxon>
        <taxon>Pseudonocardiales</taxon>
        <taxon>Pseudonocardiaceae</taxon>
        <taxon>Pseudonocardia</taxon>
    </lineage>
</organism>
<dbReference type="InterPro" id="IPR009200">
    <property type="entry name" value="DUF1269_membrane"/>
</dbReference>
<evidence type="ECO:0000313" key="3">
    <source>
        <dbReference type="Proteomes" id="UP001597145"/>
    </source>
</evidence>
<dbReference type="RefSeq" id="WP_343971722.1">
    <property type="nucleotide sequence ID" value="NZ_BAAAJG010000003.1"/>
</dbReference>
<feature type="transmembrane region" description="Helical" evidence="1">
    <location>
        <begin position="66"/>
        <end position="91"/>
    </location>
</feature>
<evidence type="ECO:0000313" key="2">
    <source>
        <dbReference type="EMBL" id="MFD1527844.1"/>
    </source>
</evidence>
<keyword evidence="1" id="KW-1133">Transmembrane helix</keyword>
<comment type="caution">
    <text evidence="2">The sequence shown here is derived from an EMBL/GenBank/DDBJ whole genome shotgun (WGS) entry which is preliminary data.</text>
</comment>
<reference evidence="3" key="1">
    <citation type="journal article" date="2019" name="Int. J. Syst. Evol. Microbiol.">
        <title>The Global Catalogue of Microorganisms (GCM) 10K type strain sequencing project: providing services to taxonomists for standard genome sequencing and annotation.</title>
        <authorList>
            <consortium name="The Broad Institute Genomics Platform"/>
            <consortium name="The Broad Institute Genome Sequencing Center for Infectious Disease"/>
            <person name="Wu L."/>
            <person name="Ma J."/>
        </authorList>
    </citation>
    <scope>NUCLEOTIDE SEQUENCE [LARGE SCALE GENOMIC DNA]</scope>
    <source>
        <strain evidence="3">JCM 12165</strain>
    </source>
</reference>
<evidence type="ECO:0000256" key="1">
    <source>
        <dbReference type="SAM" id="Phobius"/>
    </source>
</evidence>
<dbReference type="EMBL" id="JBHUCP010000001">
    <property type="protein sequence ID" value="MFD1527844.1"/>
    <property type="molecule type" value="Genomic_DNA"/>
</dbReference>
<gene>
    <name evidence="2" type="ORF">ACFSCY_00120</name>
</gene>
<keyword evidence="1" id="KW-0472">Membrane</keyword>
<proteinExistence type="predicted"/>